<dbReference type="AlphaFoldDB" id="A0A4Y7SKN2"/>
<keyword evidence="2" id="KW-1185">Reference proteome</keyword>
<name>A0A4Y7SKN2_COPMI</name>
<protein>
    <submittedName>
        <fullName evidence="1">Uncharacterized protein</fullName>
    </submittedName>
</protein>
<evidence type="ECO:0000313" key="1">
    <source>
        <dbReference type="EMBL" id="TEB22443.1"/>
    </source>
</evidence>
<gene>
    <name evidence="1" type="ORF">FA13DRAFT_1716050</name>
</gene>
<evidence type="ECO:0000313" key="2">
    <source>
        <dbReference type="Proteomes" id="UP000298030"/>
    </source>
</evidence>
<sequence length="131" mass="14655">MPTLYQALIIWPSPVSVYKEIDVRAFTALSGTPGAAVPTPFRRSWGKGVGGDLREVAGLTSRIRAKVATGLTPLETGWNWEAPLYQELEFSHKPPVFLTYHADGLTKTENTVCRGLKRRWSMESENNEHLK</sequence>
<reference evidence="1 2" key="1">
    <citation type="journal article" date="2019" name="Nat. Ecol. Evol.">
        <title>Megaphylogeny resolves global patterns of mushroom evolution.</title>
        <authorList>
            <person name="Varga T."/>
            <person name="Krizsan K."/>
            <person name="Foldi C."/>
            <person name="Dima B."/>
            <person name="Sanchez-Garcia M."/>
            <person name="Sanchez-Ramirez S."/>
            <person name="Szollosi G.J."/>
            <person name="Szarkandi J.G."/>
            <person name="Papp V."/>
            <person name="Albert L."/>
            <person name="Andreopoulos W."/>
            <person name="Angelini C."/>
            <person name="Antonin V."/>
            <person name="Barry K.W."/>
            <person name="Bougher N.L."/>
            <person name="Buchanan P."/>
            <person name="Buyck B."/>
            <person name="Bense V."/>
            <person name="Catcheside P."/>
            <person name="Chovatia M."/>
            <person name="Cooper J."/>
            <person name="Damon W."/>
            <person name="Desjardin D."/>
            <person name="Finy P."/>
            <person name="Geml J."/>
            <person name="Haridas S."/>
            <person name="Hughes K."/>
            <person name="Justo A."/>
            <person name="Karasinski D."/>
            <person name="Kautmanova I."/>
            <person name="Kiss B."/>
            <person name="Kocsube S."/>
            <person name="Kotiranta H."/>
            <person name="LaButti K.M."/>
            <person name="Lechner B.E."/>
            <person name="Liimatainen K."/>
            <person name="Lipzen A."/>
            <person name="Lukacs Z."/>
            <person name="Mihaltcheva S."/>
            <person name="Morgado L.N."/>
            <person name="Niskanen T."/>
            <person name="Noordeloos M.E."/>
            <person name="Ohm R.A."/>
            <person name="Ortiz-Santana B."/>
            <person name="Ovrebo C."/>
            <person name="Racz N."/>
            <person name="Riley R."/>
            <person name="Savchenko A."/>
            <person name="Shiryaev A."/>
            <person name="Soop K."/>
            <person name="Spirin V."/>
            <person name="Szebenyi C."/>
            <person name="Tomsovsky M."/>
            <person name="Tulloss R.E."/>
            <person name="Uehling J."/>
            <person name="Grigoriev I.V."/>
            <person name="Vagvolgyi C."/>
            <person name="Papp T."/>
            <person name="Martin F.M."/>
            <person name="Miettinen O."/>
            <person name="Hibbett D.S."/>
            <person name="Nagy L.G."/>
        </authorList>
    </citation>
    <scope>NUCLEOTIDE SEQUENCE [LARGE SCALE GENOMIC DNA]</scope>
    <source>
        <strain evidence="1 2">FP101781</strain>
    </source>
</reference>
<proteinExistence type="predicted"/>
<dbReference type="EMBL" id="QPFP01000091">
    <property type="protein sequence ID" value="TEB22443.1"/>
    <property type="molecule type" value="Genomic_DNA"/>
</dbReference>
<organism evidence="1 2">
    <name type="scientific">Coprinellus micaceus</name>
    <name type="common">Glistening ink-cap mushroom</name>
    <name type="synonym">Coprinus micaceus</name>
    <dbReference type="NCBI Taxonomy" id="71717"/>
    <lineage>
        <taxon>Eukaryota</taxon>
        <taxon>Fungi</taxon>
        <taxon>Dikarya</taxon>
        <taxon>Basidiomycota</taxon>
        <taxon>Agaricomycotina</taxon>
        <taxon>Agaricomycetes</taxon>
        <taxon>Agaricomycetidae</taxon>
        <taxon>Agaricales</taxon>
        <taxon>Agaricineae</taxon>
        <taxon>Psathyrellaceae</taxon>
        <taxon>Coprinellus</taxon>
    </lineage>
</organism>
<accession>A0A4Y7SKN2</accession>
<comment type="caution">
    <text evidence="1">The sequence shown here is derived from an EMBL/GenBank/DDBJ whole genome shotgun (WGS) entry which is preliminary data.</text>
</comment>
<dbReference type="Proteomes" id="UP000298030">
    <property type="component" value="Unassembled WGS sequence"/>
</dbReference>